<dbReference type="Gene3D" id="4.10.320.10">
    <property type="entry name" value="E3-binding domain"/>
    <property type="match status" value="1"/>
</dbReference>
<dbReference type="AlphaFoldDB" id="A0A5P9NGW0"/>
<evidence type="ECO:0000313" key="8">
    <source>
        <dbReference type="EMBL" id="QFU75053.1"/>
    </source>
</evidence>
<dbReference type="KEGG" id="halc:EY643_04985"/>
<dbReference type="PROSITE" id="PS51826">
    <property type="entry name" value="PSBD"/>
    <property type="match status" value="1"/>
</dbReference>
<evidence type="ECO:0000256" key="1">
    <source>
        <dbReference type="ARBA" id="ARBA00001938"/>
    </source>
</evidence>
<evidence type="ECO:0000256" key="4">
    <source>
        <dbReference type="RuleBase" id="RU003423"/>
    </source>
</evidence>
<evidence type="ECO:0000313" key="9">
    <source>
        <dbReference type="Proteomes" id="UP000326287"/>
    </source>
</evidence>
<organism evidence="8 9">
    <name type="scientific">Halioglobus maricola</name>
    <dbReference type="NCBI Taxonomy" id="2601894"/>
    <lineage>
        <taxon>Bacteria</taxon>
        <taxon>Pseudomonadati</taxon>
        <taxon>Pseudomonadota</taxon>
        <taxon>Gammaproteobacteria</taxon>
        <taxon>Cellvibrionales</taxon>
        <taxon>Halieaceae</taxon>
        <taxon>Halioglobus</taxon>
    </lineage>
</organism>
<name>A0A5P9NGW0_9GAMM</name>
<reference evidence="8 9" key="1">
    <citation type="submission" date="2019-02" db="EMBL/GenBank/DDBJ databases">
        <authorList>
            <person name="Li S.-H."/>
        </authorList>
    </citation>
    <scope>NUCLEOTIDE SEQUENCE [LARGE SCALE GENOMIC DNA]</scope>
    <source>
        <strain evidence="8 9">IMCC14385</strain>
    </source>
</reference>
<dbReference type="Pfam" id="PF00198">
    <property type="entry name" value="2-oxoacid_dh"/>
    <property type="match status" value="1"/>
</dbReference>
<accession>A0A5P9NGW0</accession>
<dbReference type="Gene3D" id="3.30.559.10">
    <property type="entry name" value="Chloramphenicol acetyltransferase-like domain"/>
    <property type="match status" value="1"/>
</dbReference>
<dbReference type="EMBL" id="CP036422">
    <property type="protein sequence ID" value="QFU75053.1"/>
    <property type="molecule type" value="Genomic_DNA"/>
</dbReference>
<evidence type="ECO:0000259" key="6">
    <source>
        <dbReference type="PROSITE" id="PS50968"/>
    </source>
</evidence>
<sequence length="390" mass="40792">MSDITAIAVPKWGIEMVEGTVNIWNKAVGDTVAKGEEILEMESDKIVNVWESPADGVLRRILVEEGEARPVGALLGVIAADTVDDASIDSFIAGFGSEETKAEPAEKPTASSTAAPGGDAATRSAPAVRNLAAELGVDLNTVTGTGRRGRITEDDVRAAVSGSEPETDSGVEITPLSATRQTIAKRLTQAKQDIPHFYLSVDFELDTLLAYRETLNTNASTRVSVNDLLVKCVAQALQREPRVNVNFIDGAIHQFSDANVAVAIATEDGLYPATLRAVQNLSPQDIAVATAELAERARNGSLSREDLSGGSFTVSNLGMFGIDNFTAIVNPPMGAILALGKGTQKAVVKAGELAIATVVTATLSCDHRVIDGAVGANFLKVLGEEIAALG</sequence>
<dbReference type="InterPro" id="IPR000089">
    <property type="entry name" value="Biotin_lipoyl"/>
</dbReference>
<protein>
    <recommendedName>
        <fullName evidence="4">Dihydrolipoamide acetyltransferase component of pyruvate dehydrogenase complex</fullName>
        <ecNumber evidence="4">2.3.1.-</ecNumber>
    </recommendedName>
</protein>
<keyword evidence="4" id="KW-0012">Acyltransferase</keyword>
<dbReference type="InterPro" id="IPR045257">
    <property type="entry name" value="E2/Pdx1"/>
</dbReference>
<gene>
    <name evidence="8" type="ORF">EY643_04985</name>
</gene>
<evidence type="ECO:0000256" key="2">
    <source>
        <dbReference type="ARBA" id="ARBA00007317"/>
    </source>
</evidence>
<dbReference type="InterPro" id="IPR036625">
    <property type="entry name" value="E3-bd_dom_sf"/>
</dbReference>
<dbReference type="Pfam" id="PF00364">
    <property type="entry name" value="Biotin_lipoyl"/>
    <property type="match status" value="1"/>
</dbReference>
<dbReference type="GO" id="GO:0016746">
    <property type="term" value="F:acyltransferase activity"/>
    <property type="evidence" value="ECO:0007669"/>
    <property type="project" value="UniProtKB-KW"/>
</dbReference>
<evidence type="ECO:0000256" key="3">
    <source>
        <dbReference type="ARBA" id="ARBA00022823"/>
    </source>
</evidence>
<dbReference type="InterPro" id="IPR011053">
    <property type="entry name" value="Single_hybrid_motif"/>
</dbReference>
<dbReference type="InterPro" id="IPR001078">
    <property type="entry name" value="2-oxoacid_DH_actylTfrase"/>
</dbReference>
<dbReference type="OrthoDB" id="9805770at2"/>
<feature type="domain" description="Peripheral subunit-binding (PSBD)" evidence="7">
    <location>
        <begin position="123"/>
        <end position="160"/>
    </location>
</feature>
<dbReference type="SUPFAM" id="SSF51230">
    <property type="entry name" value="Single hybrid motif"/>
    <property type="match status" value="1"/>
</dbReference>
<feature type="region of interest" description="Disordered" evidence="5">
    <location>
        <begin position="97"/>
        <end position="124"/>
    </location>
</feature>
<dbReference type="Proteomes" id="UP000326287">
    <property type="component" value="Chromosome"/>
</dbReference>
<dbReference type="RefSeq" id="WP_152661159.1">
    <property type="nucleotide sequence ID" value="NZ_CP036422.1"/>
</dbReference>
<keyword evidence="9" id="KW-1185">Reference proteome</keyword>
<dbReference type="Gene3D" id="2.40.50.100">
    <property type="match status" value="1"/>
</dbReference>
<dbReference type="GO" id="GO:0045254">
    <property type="term" value="C:pyruvate dehydrogenase complex"/>
    <property type="evidence" value="ECO:0007669"/>
    <property type="project" value="InterPro"/>
</dbReference>
<dbReference type="PANTHER" id="PTHR23151:SF90">
    <property type="entry name" value="DIHYDROLIPOYLLYSINE-RESIDUE ACETYLTRANSFERASE COMPONENT OF PYRUVATE DEHYDROGENASE COMPLEX, MITOCHONDRIAL-RELATED"/>
    <property type="match status" value="1"/>
</dbReference>
<dbReference type="InterPro" id="IPR023213">
    <property type="entry name" value="CAT-like_dom_sf"/>
</dbReference>
<dbReference type="SUPFAM" id="SSF47005">
    <property type="entry name" value="Peripheral subunit-binding domain of 2-oxo acid dehydrogenase complex"/>
    <property type="match status" value="1"/>
</dbReference>
<proteinExistence type="inferred from homology"/>
<dbReference type="PANTHER" id="PTHR23151">
    <property type="entry name" value="DIHYDROLIPOAMIDE ACETYL/SUCCINYL-TRANSFERASE-RELATED"/>
    <property type="match status" value="1"/>
</dbReference>
<comment type="similarity">
    <text evidence="2 4">Belongs to the 2-oxoacid dehydrogenase family.</text>
</comment>
<dbReference type="GO" id="GO:0006086">
    <property type="term" value="P:pyruvate decarboxylation to acetyl-CoA"/>
    <property type="evidence" value="ECO:0007669"/>
    <property type="project" value="InterPro"/>
</dbReference>
<comment type="cofactor">
    <cofactor evidence="1 4">
        <name>(R)-lipoate</name>
        <dbReference type="ChEBI" id="CHEBI:83088"/>
    </cofactor>
</comment>
<keyword evidence="4" id="KW-0808">Transferase</keyword>
<evidence type="ECO:0000256" key="5">
    <source>
        <dbReference type="SAM" id="MobiDB-lite"/>
    </source>
</evidence>
<dbReference type="SUPFAM" id="SSF52777">
    <property type="entry name" value="CoA-dependent acyltransferases"/>
    <property type="match status" value="1"/>
</dbReference>
<keyword evidence="3 4" id="KW-0450">Lipoyl</keyword>
<dbReference type="EC" id="2.3.1.-" evidence="4"/>
<dbReference type="PROSITE" id="PS50968">
    <property type="entry name" value="BIOTINYL_LIPOYL"/>
    <property type="match status" value="1"/>
</dbReference>
<dbReference type="CDD" id="cd06849">
    <property type="entry name" value="lipoyl_domain"/>
    <property type="match status" value="1"/>
</dbReference>
<dbReference type="InterPro" id="IPR004167">
    <property type="entry name" value="PSBD"/>
</dbReference>
<evidence type="ECO:0000259" key="7">
    <source>
        <dbReference type="PROSITE" id="PS51826"/>
    </source>
</evidence>
<feature type="domain" description="Lipoyl-binding" evidence="6">
    <location>
        <begin position="4"/>
        <end position="79"/>
    </location>
</feature>
<dbReference type="Pfam" id="PF02817">
    <property type="entry name" value="E3_binding"/>
    <property type="match status" value="1"/>
</dbReference>